<evidence type="ECO:0000313" key="4">
    <source>
        <dbReference type="Proteomes" id="UP000199403"/>
    </source>
</evidence>
<dbReference type="PANTHER" id="PTHR36842">
    <property type="entry name" value="PROTEIN TOLB HOMOLOG"/>
    <property type="match status" value="1"/>
</dbReference>
<reference evidence="4" key="1">
    <citation type="submission" date="2016-10" db="EMBL/GenBank/DDBJ databases">
        <authorList>
            <person name="Varghese N."/>
            <person name="Submissions S."/>
        </authorList>
    </citation>
    <scope>NUCLEOTIDE SEQUENCE [LARGE SCALE GENOMIC DNA]</scope>
    <source>
        <strain evidence="4">IBRC-M 10761</strain>
    </source>
</reference>
<dbReference type="PANTHER" id="PTHR36842:SF1">
    <property type="entry name" value="PROTEIN TOLB"/>
    <property type="match status" value="1"/>
</dbReference>
<feature type="transmembrane region" description="Helical" evidence="2">
    <location>
        <begin position="41"/>
        <end position="61"/>
    </location>
</feature>
<dbReference type="EMBL" id="FNZH01000001">
    <property type="protein sequence ID" value="SEI88532.1"/>
    <property type="molecule type" value="Genomic_DNA"/>
</dbReference>
<evidence type="ECO:0000313" key="3">
    <source>
        <dbReference type="EMBL" id="SEI88532.1"/>
    </source>
</evidence>
<dbReference type="InterPro" id="IPR011659">
    <property type="entry name" value="WD40"/>
</dbReference>
<dbReference type="Pfam" id="PF07676">
    <property type="entry name" value="PD40"/>
    <property type="match status" value="1"/>
</dbReference>
<dbReference type="Gene3D" id="2.120.10.30">
    <property type="entry name" value="TolB, C-terminal domain"/>
    <property type="match status" value="1"/>
</dbReference>
<gene>
    <name evidence="3" type="ORF">SAMN05192553_101696</name>
</gene>
<dbReference type="AlphaFoldDB" id="A0A1H6UKY4"/>
<dbReference type="OrthoDB" id="8432779at2"/>
<sequence>MKQNRLFHPTSGPASFRGLISKKFRSAFVQNPVLTTWVTGFFRLNIFYTGIFFSLLALMFACQPTEAPDPDVDEEEPIEEEVPANNLSTGFLVTGDMRDNKLPINGVATFRLNVVGHEGDLDELQYRWTLTEERVRMQDAGTALTNPTVAGRVMNCVGVREGEETITVEILDAEGKVLAERSADFDIAGFIDPDLARGCFDQPKIIYHYEIATYVMNFDGSGRESIYNSGNLPAVDISPNGEWIAYQKDFDRINGDSVNYTGMVLRRCSSIEEILIPSDGTRWPGHTWQTLYDTGRPRFSKDSKTVYFMRFNPAQGYDTSKPGVVGVGNEYKYRDLAAYDIESGTWRYLTEHWKEESQVIDFVVSPATGEIIYSNAKTGEFERLRFLNPETGAARDFIDMSAQGIFVDQPAISPDGKDLIFISGTQTTAGIYRLELVDGAQPMELYRFDPQYTGFGYPHYYASGTRIMMNGYQDQDNSNLWSIDANGNDLQMVTDTPGDELMIGVLH</sequence>
<protein>
    <submittedName>
        <fullName evidence="3">WD40-like Beta Propeller Repeat</fullName>
    </submittedName>
</protein>
<dbReference type="SUPFAM" id="SSF82171">
    <property type="entry name" value="DPP6 N-terminal domain-like"/>
    <property type="match status" value="1"/>
</dbReference>
<dbReference type="RefSeq" id="WP_143057538.1">
    <property type="nucleotide sequence ID" value="NZ_FNZH01000001.1"/>
</dbReference>
<dbReference type="STRING" id="1416801.SAMN05192553_101696"/>
<keyword evidence="2" id="KW-0812">Transmembrane</keyword>
<evidence type="ECO:0000256" key="2">
    <source>
        <dbReference type="SAM" id="Phobius"/>
    </source>
</evidence>
<accession>A0A1H6UKY4</accession>
<keyword evidence="4" id="KW-1185">Reference proteome</keyword>
<comment type="similarity">
    <text evidence="1">Belongs to the TolB family.</text>
</comment>
<name>A0A1H6UKY4_9BACT</name>
<keyword evidence="2" id="KW-0472">Membrane</keyword>
<keyword evidence="2" id="KW-1133">Transmembrane helix</keyword>
<proteinExistence type="inferred from homology"/>
<organism evidence="3 4">
    <name type="scientific">Cyclobacterium xiamenense</name>
    <dbReference type="NCBI Taxonomy" id="1297121"/>
    <lineage>
        <taxon>Bacteria</taxon>
        <taxon>Pseudomonadati</taxon>
        <taxon>Bacteroidota</taxon>
        <taxon>Cytophagia</taxon>
        <taxon>Cytophagales</taxon>
        <taxon>Cyclobacteriaceae</taxon>
        <taxon>Cyclobacterium</taxon>
    </lineage>
</organism>
<dbReference type="InterPro" id="IPR011042">
    <property type="entry name" value="6-blade_b-propeller_TolB-like"/>
</dbReference>
<dbReference type="Proteomes" id="UP000199403">
    <property type="component" value="Unassembled WGS sequence"/>
</dbReference>
<evidence type="ECO:0000256" key="1">
    <source>
        <dbReference type="ARBA" id="ARBA00009820"/>
    </source>
</evidence>